<dbReference type="Pfam" id="PF12900">
    <property type="entry name" value="Pyridox_ox_2"/>
    <property type="match status" value="1"/>
</dbReference>
<sequence length="244" mass="25911">MSTEAMSTEGTSTEATSTEAARPEDSQPSPYPATERTVPTRARERASYDRELVHSILDEAFVCHLGFVADGAPVVLPTLYARVGERLYVHGSTGSRPLRAAGGDPGLPVCLTVTLVDGIVLARSAFHHSVNYRSVVVHGTAHDVTDPEERALALDALVDHTVPGRSADSRRGNAKELAATAVVRLDLREVSAKVRTGGPNDEPEDVSLPHWSGVLPVTTGFGTPIPADDLDPSFAVPGYLGSRR</sequence>
<reference evidence="2" key="1">
    <citation type="journal article" date="2014" name="Int. J. Syst. Evol. Microbiol.">
        <title>Complete genome sequence of Corynebacterium casei LMG S-19264T (=DSM 44701T), isolated from a smear-ripened cheese.</title>
        <authorList>
            <consortium name="US DOE Joint Genome Institute (JGI-PGF)"/>
            <person name="Walter F."/>
            <person name="Albersmeier A."/>
            <person name="Kalinowski J."/>
            <person name="Ruckert C."/>
        </authorList>
    </citation>
    <scope>NUCLEOTIDE SEQUENCE</scope>
    <source>
        <strain evidence="2">CGMCC 4.7201</strain>
    </source>
</reference>
<evidence type="ECO:0000256" key="1">
    <source>
        <dbReference type="SAM" id="MobiDB-lite"/>
    </source>
</evidence>
<proteinExistence type="predicted"/>
<dbReference type="Gene3D" id="2.30.110.10">
    <property type="entry name" value="Electron Transport, Fmn-binding Protein, Chain A"/>
    <property type="match status" value="1"/>
</dbReference>
<dbReference type="SUPFAM" id="SSF50475">
    <property type="entry name" value="FMN-binding split barrel"/>
    <property type="match status" value="1"/>
</dbReference>
<dbReference type="RefSeq" id="WP_229698229.1">
    <property type="nucleotide sequence ID" value="NZ_BMMS01000005.1"/>
</dbReference>
<evidence type="ECO:0000313" key="2">
    <source>
        <dbReference type="EMBL" id="GGO84468.1"/>
    </source>
</evidence>
<accession>A0A917ZJU4</accession>
<comment type="caution">
    <text evidence="2">The sequence shown here is derived from an EMBL/GenBank/DDBJ whole genome shotgun (WGS) entry which is preliminary data.</text>
</comment>
<dbReference type="PANTHER" id="PTHR34071">
    <property type="entry name" value="5-NITROIMIDAZOLE ANTIBIOTICS RESISTANCE PROTEIN, NIMA-FAMILY-RELATED PROTEIN-RELATED"/>
    <property type="match status" value="1"/>
</dbReference>
<feature type="region of interest" description="Disordered" evidence="1">
    <location>
        <begin position="1"/>
        <end position="43"/>
    </location>
</feature>
<dbReference type="Proteomes" id="UP000641932">
    <property type="component" value="Unassembled WGS sequence"/>
</dbReference>
<dbReference type="InterPro" id="IPR024747">
    <property type="entry name" value="Pyridox_Oxase-rel"/>
</dbReference>
<reference evidence="2" key="2">
    <citation type="submission" date="2020-09" db="EMBL/GenBank/DDBJ databases">
        <authorList>
            <person name="Sun Q."/>
            <person name="Zhou Y."/>
        </authorList>
    </citation>
    <scope>NUCLEOTIDE SEQUENCE</scope>
    <source>
        <strain evidence="2">CGMCC 4.7201</strain>
    </source>
</reference>
<gene>
    <name evidence="2" type="ORF">GCM10012280_16020</name>
</gene>
<name>A0A917ZJU4_9ACTN</name>
<evidence type="ECO:0008006" key="4">
    <source>
        <dbReference type="Google" id="ProtNLM"/>
    </source>
</evidence>
<evidence type="ECO:0000313" key="3">
    <source>
        <dbReference type="Proteomes" id="UP000641932"/>
    </source>
</evidence>
<dbReference type="InterPro" id="IPR012349">
    <property type="entry name" value="Split_barrel_FMN-bd"/>
</dbReference>
<organism evidence="2 3">
    <name type="scientific">Wenjunlia tyrosinilytica</name>
    <dbReference type="NCBI Taxonomy" id="1544741"/>
    <lineage>
        <taxon>Bacteria</taxon>
        <taxon>Bacillati</taxon>
        <taxon>Actinomycetota</taxon>
        <taxon>Actinomycetes</taxon>
        <taxon>Kitasatosporales</taxon>
        <taxon>Streptomycetaceae</taxon>
        <taxon>Wenjunlia</taxon>
    </lineage>
</organism>
<protein>
    <recommendedName>
        <fullName evidence="4">Flavin-nucleotide-binding protein</fullName>
    </recommendedName>
</protein>
<feature type="compositionally biased region" description="Low complexity" evidence="1">
    <location>
        <begin position="1"/>
        <end position="20"/>
    </location>
</feature>
<dbReference type="AlphaFoldDB" id="A0A917ZJU4"/>
<dbReference type="EMBL" id="BMMS01000005">
    <property type="protein sequence ID" value="GGO84468.1"/>
    <property type="molecule type" value="Genomic_DNA"/>
</dbReference>
<keyword evidence="3" id="KW-1185">Reference proteome</keyword>
<dbReference type="PANTHER" id="PTHR34071:SF2">
    <property type="entry name" value="FLAVIN-NUCLEOTIDE-BINDING PROTEIN"/>
    <property type="match status" value="1"/>
</dbReference>